<feature type="transmembrane region" description="Helical" evidence="5">
    <location>
        <begin position="65"/>
        <end position="83"/>
    </location>
</feature>
<evidence type="ECO:0000256" key="4">
    <source>
        <dbReference type="ARBA" id="ARBA00023136"/>
    </source>
</evidence>
<feature type="transmembrane region" description="Helical" evidence="5">
    <location>
        <begin position="192"/>
        <end position="214"/>
    </location>
</feature>
<dbReference type="GeneID" id="36957461"/>
<name>A0A2U9GI93_9STRA</name>
<proteinExistence type="predicted"/>
<keyword evidence="4 5" id="KW-0472">Membrane</keyword>
<evidence type="ECO:0000256" key="3">
    <source>
        <dbReference type="ARBA" id="ARBA00022989"/>
    </source>
</evidence>
<sequence length="238" mass="28739">MFKKYMIELKNRGILILFSWICVFLSCYNYKNVLFFLMFIDNPSFNTLHTPNFIFTNLTDVLNNYLYLSAFISNQIVLVMLFYHFLIFLKSGLYNKEYALLKSWYFLYVINTCLSILILHFYILPFSWQFFLSFQNETFFISFEGKVNEHLVFYKNLYYLLVFYTQGIFTIFYSLFWGIINFKYIILIRKTMYLLFFLTATILTPPEVCLQLLVGSLQICLYEFLVFVQICKACVCRW</sequence>
<gene>
    <name evidence="6" type="primary">tatC</name>
</gene>
<dbReference type="PROSITE" id="PS51257">
    <property type="entry name" value="PROKAR_LIPOPROTEIN"/>
    <property type="match status" value="1"/>
</dbReference>
<accession>A0A2U9GI93</accession>
<dbReference type="Pfam" id="PF00902">
    <property type="entry name" value="TatC"/>
    <property type="match status" value="1"/>
</dbReference>
<feature type="transmembrane region" description="Helical" evidence="5">
    <location>
        <begin position="157"/>
        <end position="180"/>
    </location>
</feature>
<evidence type="ECO:0000313" key="6">
    <source>
        <dbReference type="EMBL" id="AWQ64144.1"/>
    </source>
</evidence>
<evidence type="ECO:0000256" key="2">
    <source>
        <dbReference type="ARBA" id="ARBA00022692"/>
    </source>
</evidence>
<dbReference type="EMBL" id="MG271847">
    <property type="protein sequence ID" value="AWQ64144.1"/>
    <property type="molecule type" value="Genomic_DNA"/>
</dbReference>
<keyword evidence="3 5" id="KW-1133">Transmembrane helix</keyword>
<dbReference type="AlphaFoldDB" id="A0A2U9GI93"/>
<evidence type="ECO:0000256" key="5">
    <source>
        <dbReference type="SAM" id="Phobius"/>
    </source>
</evidence>
<organism evidence="6">
    <name type="scientific">Toxarium undulatum</name>
    <dbReference type="NCBI Taxonomy" id="210620"/>
    <lineage>
        <taxon>Eukaryota</taxon>
        <taxon>Sar</taxon>
        <taxon>Stramenopiles</taxon>
        <taxon>Ochrophyta</taxon>
        <taxon>Bacillariophyta</taxon>
        <taxon>Mediophyceae</taxon>
        <taxon>Toxariales</taxon>
        <taxon>Toxariaceae</taxon>
        <taxon>Toxarium</taxon>
    </lineage>
</organism>
<dbReference type="InterPro" id="IPR002033">
    <property type="entry name" value="TatC"/>
</dbReference>
<dbReference type="RefSeq" id="YP_009495497.1">
    <property type="nucleotide sequence ID" value="NC_037988.1"/>
</dbReference>
<keyword evidence="2 5" id="KW-0812">Transmembrane</keyword>
<geneLocation type="mitochondrion" evidence="6"/>
<comment type="subcellular location">
    <subcellularLocation>
        <location evidence="1">Membrane</location>
        <topology evidence="1">Multi-pass membrane protein</topology>
    </subcellularLocation>
</comment>
<feature type="transmembrane region" description="Helical" evidence="5">
    <location>
        <begin position="104"/>
        <end position="124"/>
    </location>
</feature>
<dbReference type="GO" id="GO:0016020">
    <property type="term" value="C:membrane"/>
    <property type="evidence" value="ECO:0007669"/>
    <property type="project" value="UniProtKB-SubCell"/>
</dbReference>
<reference evidence="6" key="1">
    <citation type="journal article" date="2018" name="Genome Biol. Evol.">
        <title>Recurrent loss, horizontal transfer, and the obscure origins of mitochondrial introns in diatoms (Bacillariophyta).</title>
        <authorList>
            <person name="Guillory W.X."/>
            <person name="Onyshchenko A."/>
            <person name="Ruck E.C."/>
            <person name="Parks M."/>
            <person name="Nakov T."/>
            <person name="Wickett N.J."/>
            <person name="Alverson A.J."/>
        </authorList>
    </citation>
    <scope>NUCLEOTIDE SEQUENCE</scope>
    <source>
        <strain evidence="6">ECT3802</strain>
    </source>
</reference>
<keyword evidence="6" id="KW-0496">Mitochondrion</keyword>
<protein>
    <submittedName>
        <fullName evidence="6">Sec-independent protein translocase</fullName>
    </submittedName>
</protein>
<evidence type="ECO:0000256" key="1">
    <source>
        <dbReference type="ARBA" id="ARBA00004141"/>
    </source>
</evidence>